<proteinExistence type="predicted"/>
<evidence type="ECO:0000313" key="2">
    <source>
        <dbReference type="Proteomes" id="UP001307889"/>
    </source>
</evidence>
<gene>
    <name evidence="1" type="ORF">NTJ_11896</name>
</gene>
<evidence type="ECO:0000313" key="1">
    <source>
        <dbReference type="EMBL" id="BES99080.1"/>
    </source>
</evidence>
<name>A0ABN7B3T8_9HEMI</name>
<dbReference type="EMBL" id="AP028918">
    <property type="protein sequence ID" value="BES99080.1"/>
    <property type="molecule type" value="Genomic_DNA"/>
</dbReference>
<protein>
    <submittedName>
        <fullName evidence="1">SAM domain (Sterile alpha motif)</fullName>
    </submittedName>
</protein>
<keyword evidence="2" id="KW-1185">Reference proteome</keyword>
<organism evidence="1 2">
    <name type="scientific">Nesidiocoris tenuis</name>
    <dbReference type="NCBI Taxonomy" id="355587"/>
    <lineage>
        <taxon>Eukaryota</taxon>
        <taxon>Metazoa</taxon>
        <taxon>Ecdysozoa</taxon>
        <taxon>Arthropoda</taxon>
        <taxon>Hexapoda</taxon>
        <taxon>Insecta</taxon>
        <taxon>Pterygota</taxon>
        <taxon>Neoptera</taxon>
        <taxon>Paraneoptera</taxon>
        <taxon>Hemiptera</taxon>
        <taxon>Heteroptera</taxon>
        <taxon>Panheteroptera</taxon>
        <taxon>Cimicomorpha</taxon>
        <taxon>Miridae</taxon>
        <taxon>Dicyphina</taxon>
        <taxon>Nesidiocoris</taxon>
    </lineage>
</organism>
<dbReference type="Proteomes" id="UP001307889">
    <property type="component" value="Chromosome 10"/>
</dbReference>
<sequence>MGKVQDDVASIDNPQADASTLLAAALQQMDGIISGVGLEGVDRSSPVELAAERLVSALQAYPVLPPPPDSHKANILRLWIQQVCSPMIMFVECVEKFDRPIRLWSVQISGTECSESSKRETSVQRVEWCRASSLRQHAPVSPT</sequence>
<accession>A0ABN7B3T8</accession>
<reference evidence="1 2" key="1">
    <citation type="submission" date="2023-09" db="EMBL/GenBank/DDBJ databases">
        <title>Nesidiocoris tenuis whole genome shotgun sequence.</title>
        <authorList>
            <person name="Shibata T."/>
            <person name="Shimoda M."/>
            <person name="Kobayashi T."/>
            <person name="Uehara T."/>
        </authorList>
    </citation>
    <scope>NUCLEOTIDE SEQUENCE [LARGE SCALE GENOMIC DNA]</scope>
    <source>
        <strain evidence="1 2">Japan</strain>
    </source>
</reference>